<evidence type="ECO:0000313" key="7">
    <source>
        <dbReference type="EMBL" id="MBH8594161.1"/>
    </source>
</evidence>
<dbReference type="PANTHER" id="PTHR34294">
    <property type="entry name" value="TRANSCRIPTIONAL REGULATOR-RELATED"/>
    <property type="match status" value="1"/>
</dbReference>
<dbReference type="PANTHER" id="PTHR34294:SF1">
    <property type="entry name" value="TRANSCRIPTIONAL REGULATOR LSRR"/>
    <property type="match status" value="1"/>
</dbReference>
<dbReference type="EMBL" id="JAECVW010000001">
    <property type="protein sequence ID" value="MBH8594161.1"/>
    <property type="molecule type" value="Genomic_DNA"/>
</dbReference>
<keyword evidence="4" id="KW-0804">Transcription</keyword>
<dbReference type="GO" id="GO:0006355">
    <property type="term" value="P:regulation of DNA-templated transcription"/>
    <property type="evidence" value="ECO:0007669"/>
    <property type="project" value="InterPro"/>
</dbReference>
<feature type="domain" description="HTH crp-type" evidence="6">
    <location>
        <begin position="21"/>
        <end position="57"/>
    </location>
</feature>
<reference evidence="7 8" key="1">
    <citation type="submission" date="2020-12" db="EMBL/GenBank/DDBJ databases">
        <title>WGS of Thermoactinomyces spp.</title>
        <authorList>
            <person name="Cheng K."/>
        </authorList>
    </citation>
    <scope>NUCLEOTIDE SEQUENCE [LARGE SCALE GENOMIC DNA]</scope>
    <source>
        <strain evidence="8">CICC 10671\DSM 43846</strain>
    </source>
</reference>
<evidence type="ECO:0000256" key="4">
    <source>
        <dbReference type="ARBA" id="ARBA00023163"/>
    </source>
</evidence>
<accession>A0A8I1AA08</accession>
<sequence length="323" mass="36150">MDQTKLKMLIQAAKMYYQEDYNQQEIANRLGVSRPTVSRLLQQAKEEGIVRIEIVDPSLRLDQLAAALKERYRMKKVLIVPVHKYDEKTVKKMLGRQAALYLDQIVADGDLIGVAWGTTLYQVALHLKHKPVNHVHVVQLKGGVSYSAEHTYASEIMQSFGQAYGTIPHYLPLPAIVDKAVVKEAIEADKHIQKLLEMGKQANIAVYTVGEALSDSLLFRLGYLNEEELKLLSAKAVGDICSRFYDKNGKICDERLNQRTIGIELDELRKKEHSVLVAGGLNKVKAIRGALKGRYANVLITDQYTAQLLHEQSGGDDDSGHSD</sequence>
<gene>
    <name evidence="7" type="ORF">I8U20_02345</name>
</gene>
<comment type="caution">
    <text evidence="7">The sequence shown here is derived from an EMBL/GenBank/DDBJ whole genome shotgun (WGS) entry which is preliminary data.</text>
</comment>
<evidence type="ECO:0000256" key="1">
    <source>
        <dbReference type="ARBA" id="ARBA00010466"/>
    </source>
</evidence>
<dbReference type="Gene3D" id="1.10.10.60">
    <property type="entry name" value="Homeodomain-like"/>
    <property type="match status" value="1"/>
</dbReference>
<keyword evidence="3" id="KW-0238">DNA-binding</keyword>
<dbReference type="GO" id="GO:0030246">
    <property type="term" value="F:carbohydrate binding"/>
    <property type="evidence" value="ECO:0007669"/>
    <property type="project" value="InterPro"/>
</dbReference>
<dbReference type="InterPro" id="IPR007324">
    <property type="entry name" value="Sugar-bd_dom_put"/>
</dbReference>
<organism evidence="7 8">
    <name type="scientific">Thermoactinomyces intermedius</name>
    <dbReference type="NCBI Taxonomy" id="2024"/>
    <lineage>
        <taxon>Bacteria</taxon>
        <taxon>Bacillati</taxon>
        <taxon>Bacillota</taxon>
        <taxon>Bacilli</taxon>
        <taxon>Bacillales</taxon>
        <taxon>Thermoactinomycetaceae</taxon>
        <taxon>Thermoactinomyces</taxon>
    </lineage>
</organism>
<keyword evidence="8" id="KW-1185">Reference proteome</keyword>
<evidence type="ECO:0000256" key="3">
    <source>
        <dbReference type="ARBA" id="ARBA00023125"/>
    </source>
</evidence>
<evidence type="ECO:0000259" key="5">
    <source>
        <dbReference type="Pfam" id="PF04198"/>
    </source>
</evidence>
<keyword evidence="2" id="KW-0805">Transcription regulation</keyword>
<dbReference type="Pfam" id="PF13545">
    <property type="entry name" value="HTH_Crp_2"/>
    <property type="match status" value="1"/>
</dbReference>
<feature type="domain" description="Sugar-binding" evidence="5">
    <location>
        <begin position="60"/>
        <end position="309"/>
    </location>
</feature>
<dbReference type="InterPro" id="IPR036390">
    <property type="entry name" value="WH_DNA-bd_sf"/>
</dbReference>
<dbReference type="Pfam" id="PF04198">
    <property type="entry name" value="Sugar-bind"/>
    <property type="match status" value="1"/>
</dbReference>
<dbReference type="AlphaFoldDB" id="A0A8I1AA08"/>
<name>A0A8I1AA08_THEIN</name>
<evidence type="ECO:0000259" key="6">
    <source>
        <dbReference type="Pfam" id="PF13545"/>
    </source>
</evidence>
<dbReference type="SUPFAM" id="SSF100950">
    <property type="entry name" value="NagB/RpiA/CoA transferase-like"/>
    <property type="match status" value="1"/>
</dbReference>
<dbReference type="Gene3D" id="3.40.50.1360">
    <property type="match status" value="1"/>
</dbReference>
<dbReference type="InterPro" id="IPR012318">
    <property type="entry name" value="HTH_CRP"/>
</dbReference>
<dbReference type="InterPro" id="IPR051054">
    <property type="entry name" value="SorC_transcr_regulators"/>
</dbReference>
<evidence type="ECO:0000256" key="2">
    <source>
        <dbReference type="ARBA" id="ARBA00023015"/>
    </source>
</evidence>
<proteinExistence type="inferred from homology"/>
<dbReference type="SUPFAM" id="SSF46785">
    <property type="entry name" value="Winged helix' DNA-binding domain"/>
    <property type="match status" value="1"/>
</dbReference>
<dbReference type="RefSeq" id="WP_181731209.1">
    <property type="nucleotide sequence ID" value="NZ_JACEIR010000001.1"/>
</dbReference>
<dbReference type="GO" id="GO:0003677">
    <property type="term" value="F:DNA binding"/>
    <property type="evidence" value="ECO:0007669"/>
    <property type="project" value="UniProtKB-KW"/>
</dbReference>
<protein>
    <submittedName>
        <fullName evidence="7">Sugar-binding transcriptional regulator</fullName>
    </submittedName>
</protein>
<evidence type="ECO:0000313" key="8">
    <source>
        <dbReference type="Proteomes" id="UP000633619"/>
    </source>
</evidence>
<dbReference type="Proteomes" id="UP000633619">
    <property type="component" value="Unassembled WGS sequence"/>
</dbReference>
<dbReference type="InterPro" id="IPR037171">
    <property type="entry name" value="NagB/RpiA_transferase-like"/>
</dbReference>
<comment type="similarity">
    <text evidence="1">Belongs to the SorC transcriptional regulatory family.</text>
</comment>